<dbReference type="GO" id="GO:0005829">
    <property type="term" value="C:cytosol"/>
    <property type="evidence" value="ECO:0007669"/>
    <property type="project" value="TreeGrafter"/>
</dbReference>
<dbReference type="AlphaFoldDB" id="A0A644THG4"/>
<protein>
    <submittedName>
        <fullName evidence="5">Exodeoxyribonuclease 7 small subunit</fullName>
        <ecNumber evidence="5">3.1.11.6</ecNumber>
    </submittedName>
</protein>
<gene>
    <name evidence="5" type="primary">xseB_4</name>
    <name evidence="5" type="ORF">SDC9_12113</name>
</gene>
<dbReference type="NCBIfam" id="TIGR01280">
    <property type="entry name" value="xseB"/>
    <property type="match status" value="1"/>
</dbReference>
<evidence type="ECO:0000256" key="2">
    <source>
        <dbReference type="ARBA" id="ARBA00022722"/>
    </source>
</evidence>
<feature type="compositionally biased region" description="Polar residues" evidence="4">
    <location>
        <begin position="59"/>
        <end position="70"/>
    </location>
</feature>
<evidence type="ECO:0000256" key="1">
    <source>
        <dbReference type="ARBA" id="ARBA00022490"/>
    </source>
</evidence>
<dbReference type="Gene3D" id="1.10.287.1040">
    <property type="entry name" value="Exonuclease VII, small subunit"/>
    <property type="match status" value="1"/>
</dbReference>
<dbReference type="GO" id="GO:0006308">
    <property type="term" value="P:DNA catabolic process"/>
    <property type="evidence" value="ECO:0007669"/>
    <property type="project" value="InterPro"/>
</dbReference>
<sequence length="77" mass="8767">MKDFESRLERLEDLAEKIRQPELPLEEAVKVFEEGVRLAKTLKKELEKIQAKVEILTSDPDTNANASSLPFNPGEEN</sequence>
<reference evidence="5" key="1">
    <citation type="submission" date="2019-08" db="EMBL/GenBank/DDBJ databases">
        <authorList>
            <person name="Kucharzyk K."/>
            <person name="Murdoch R.W."/>
            <person name="Higgins S."/>
            <person name="Loffler F."/>
        </authorList>
    </citation>
    <scope>NUCLEOTIDE SEQUENCE</scope>
</reference>
<dbReference type="Pfam" id="PF02609">
    <property type="entry name" value="Exonuc_VII_S"/>
    <property type="match status" value="1"/>
</dbReference>
<accession>A0A644THG4</accession>
<dbReference type="PANTHER" id="PTHR34137">
    <property type="entry name" value="EXODEOXYRIBONUCLEASE 7 SMALL SUBUNIT"/>
    <property type="match status" value="1"/>
</dbReference>
<dbReference type="PANTHER" id="PTHR34137:SF1">
    <property type="entry name" value="EXODEOXYRIBONUCLEASE 7 SMALL SUBUNIT"/>
    <property type="match status" value="1"/>
</dbReference>
<evidence type="ECO:0000313" key="5">
    <source>
        <dbReference type="EMBL" id="MPL66438.1"/>
    </source>
</evidence>
<comment type="caution">
    <text evidence="5">The sequence shown here is derived from an EMBL/GenBank/DDBJ whole genome shotgun (WGS) entry which is preliminary data.</text>
</comment>
<organism evidence="5">
    <name type="scientific">bioreactor metagenome</name>
    <dbReference type="NCBI Taxonomy" id="1076179"/>
    <lineage>
        <taxon>unclassified sequences</taxon>
        <taxon>metagenomes</taxon>
        <taxon>ecological metagenomes</taxon>
    </lineage>
</organism>
<dbReference type="GO" id="GO:0008855">
    <property type="term" value="F:exodeoxyribonuclease VII activity"/>
    <property type="evidence" value="ECO:0007669"/>
    <property type="project" value="UniProtKB-EC"/>
</dbReference>
<evidence type="ECO:0000256" key="3">
    <source>
        <dbReference type="ARBA" id="ARBA00022801"/>
    </source>
</evidence>
<keyword evidence="2" id="KW-0540">Nuclease</keyword>
<dbReference type="HAMAP" id="MF_00337">
    <property type="entry name" value="Exonuc_7_S"/>
    <property type="match status" value="1"/>
</dbReference>
<evidence type="ECO:0000256" key="4">
    <source>
        <dbReference type="SAM" id="MobiDB-lite"/>
    </source>
</evidence>
<proteinExistence type="inferred from homology"/>
<dbReference type="InterPro" id="IPR037004">
    <property type="entry name" value="Exonuc_VII_ssu_sf"/>
</dbReference>
<dbReference type="EMBL" id="VSSQ01000032">
    <property type="protein sequence ID" value="MPL66438.1"/>
    <property type="molecule type" value="Genomic_DNA"/>
</dbReference>
<dbReference type="EC" id="3.1.11.6" evidence="5"/>
<dbReference type="SUPFAM" id="SSF116842">
    <property type="entry name" value="XseB-like"/>
    <property type="match status" value="1"/>
</dbReference>
<dbReference type="InterPro" id="IPR003761">
    <property type="entry name" value="Exonuc_VII_S"/>
</dbReference>
<name>A0A644THG4_9ZZZZ</name>
<dbReference type="GO" id="GO:0009318">
    <property type="term" value="C:exodeoxyribonuclease VII complex"/>
    <property type="evidence" value="ECO:0007669"/>
    <property type="project" value="InterPro"/>
</dbReference>
<feature type="region of interest" description="Disordered" evidence="4">
    <location>
        <begin position="56"/>
        <end position="77"/>
    </location>
</feature>
<keyword evidence="3 5" id="KW-0378">Hydrolase</keyword>
<keyword evidence="1" id="KW-0963">Cytoplasm</keyword>
<dbReference type="PIRSF" id="PIRSF006488">
    <property type="entry name" value="Exonuc_VII_S"/>
    <property type="match status" value="1"/>
</dbReference>